<dbReference type="Gene3D" id="2.30.110.10">
    <property type="entry name" value="Electron Transport, Fmn-binding Protein, Chain A"/>
    <property type="match status" value="1"/>
</dbReference>
<dbReference type="EMBL" id="JRKI01000045">
    <property type="protein sequence ID" value="KIZ14866.1"/>
    <property type="molecule type" value="Genomic_DNA"/>
</dbReference>
<dbReference type="PANTHER" id="PTHR35802">
    <property type="entry name" value="PROTEASE SYNTHASE AND SPORULATION PROTEIN PAI 2"/>
    <property type="match status" value="1"/>
</dbReference>
<organism evidence="1 2">
    <name type="scientific">Streptomyces natalensis ATCC 27448</name>
    <dbReference type="NCBI Taxonomy" id="1240678"/>
    <lineage>
        <taxon>Bacteria</taxon>
        <taxon>Bacillati</taxon>
        <taxon>Actinomycetota</taxon>
        <taxon>Actinomycetes</taxon>
        <taxon>Kitasatosporales</taxon>
        <taxon>Streptomycetaceae</taxon>
        <taxon>Streptomyces</taxon>
    </lineage>
</organism>
<comment type="caution">
    <text evidence="1">The sequence shown here is derived from an EMBL/GenBank/DDBJ whole genome shotgun (WGS) entry which is preliminary data.</text>
</comment>
<dbReference type="Pfam" id="PF04299">
    <property type="entry name" value="FMN_bind_2"/>
    <property type="match status" value="1"/>
</dbReference>
<dbReference type="InterPro" id="IPR012349">
    <property type="entry name" value="Split_barrel_FMN-bd"/>
</dbReference>
<name>A0A0D7CFQ6_9ACTN</name>
<accession>A0A0D7CFQ6</accession>
<dbReference type="PANTHER" id="PTHR35802:SF1">
    <property type="entry name" value="PROTEASE SYNTHASE AND SPORULATION PROTEIN PAI 2"/>
    <property type="match status" value="1"/>
</dbReference>
<sequence length="214" mass="24036">MFVPDIYREPNCSWMIDLVRRNPLALLVSNGNVSDRPFATHLPVIEDPQTVHECAVDMSGIKLLGHMNRKNPHWAALETGDVVLLAFTGPHAYVSPTIYDKTPAAPTWNFTAVHVHGVVEKIDSLEETLGVVKSTVRAYEEELGTGWDMSESVDYFRKIVSGVGAFRITVSKGEGMFKLSQEQEPDIRDRVRDAFARRECGRHRETAELMSELP</sequence>
<proteinExistence type="predicted"/>
<dbReference type="Proteomes" id="UP000032458">
    <property type="component" value="Unassembled WGS sequence"/>
</dbReference>
<protein>
    <submittedName>
        <fullName evidence="1">Transcriptional regulator</fullName>
    </submittedName>
</protein>
<gene>
    <name evidence="1" type="ORF">SNA_30845</name>
</gene>
<dbReference type="PATRIC" id="fig|1240678.4.peg.6600"/>
<dbReference type="SUPFAM" id="SSF50475">
    <property type="entry name" value="FMN-binding split barrel"/>
    <property type="match status" value="1"/>
</dbReference>
<reference evidence="1 2" key="1">
    <citation type="submission" date="2014-09" db="EMBL/GenBank/DDBJ databases">
        <title>Draft genome sequence of Streptomyces natalensis ATCC 27448, producer of the antifungal pimaricin.</title>
        <authorList>
            <person name="Mendes M.V."/>
            <person name="Beites T."/>
            <person name="Pires S."/>
            <person name="Santos C.L."/>
            <person name="Moradas-Ferreira P."/>
        </authorList>
    </citation>
    <scope>NUCLEOTIDE SEQUENCE [LARGE SCALE GENOMIC DNA]</scope>
    <source>
        <strain evidence="1 2">ATCC 27448</strain>
    </source>
</reference>
<dbReference type="RefSeq" id="WP_030066007.1">
    <property type="nucleotide sequence ID" value="NZ_JRKI01000045.1"/>
</dbReference>
<dbReference type="PIRSF" id="PIRSF010372">
    <property type="entry name" value="PaiB"/>
    <property type="match status" value="1"/>
</dbReference>
<dbReference type="AlphaFoldDB" id="A0A0D7CFQ6"/>
<evidence type="ECO:0000313" key="2">
    <source>
        <dbReference type="Proteomes" id="UP000032458"/>
    </source>
</evidence>
<evidence type="ECO:0000313" key="1">
    <source>
        <dbReference type="EMBL" id="KIZ14866.1"/>
    </source>
</evidence>
<dbReference type="InterPro" id="IPR007396">
    <property type="entry name" value="TR_PAI2-type"/>
</dbReference>
<keyword evidence="2" id="KW-1185">Reference proteome</keyword>